<keyword evidence="8" id="KW-0630">Potassium</keyword>
<evidence type="ECO:0000256" key="13">
    <source>
        <dbReference type="SAM" id="MobiDB-lite"/>
    </source>
</evidence>
<accession>A0A914H1Y5</accession>
<evidence type="ECO:0000313" key="17">
    <source>
        <dbReference type="Proteomes" id="UP000887572"/>
    </source>
</evidence>
<dbReference type="PRINTS" id="PR01491">
    <property type="entry name" value="KVCHANNEL"/>
</dbReference>
<dbReference type="Pfam" id="PF02214">
    <property type="entry name" value="BTB_2"/>
    <property type="match status" value="1"/>
</dbReference>
<evidence type="ECO:0000256" key="6">
    <source>
        <dbReference type="ARBA" id="ARBA00022826"/>
    </source>
</evidence>
<evidence type="ECO:0000256" key="5">
    <source>
        <dbReference type="ARBA" id="ARBA00022692"/>
    </source>
</evidence>
<feature type="region of interest" description="Disordered" evidence="13">
    <location>
        <begin position="913"/>
        <end position="956"/>
    </location>
</feature>
<keyword evidence="9 14" id="KW-1133">Transmembrane helix</keyword>
<evidence type="ECO:0000256" key="7">
    <source>
        <dbReference type="ARBA" id="ARBA00022882"/>
    </source>
</evidence>
<dbReference type="SUPFAM" id="SSF54695">
    <property type="entry name" value="POZ domain"/>
    <property type="match status" value="1"/>
</dbReference>
<feature type="transmembrane region" description="Helical" evidence="14">
    <location>
        <begin position="802"/>
        <end position="822"/>
    </location>
</feature>
<evidence type="ECO:0000256" key="2">
    <source>
        <dbReference type="ARBA" id="ARBA00022448"/>
    </source>
</evidence>
<dbReference type="CDD" id="cd18317">
    <property type="entry name" value="BTB_POZ_Kv"/>
    <property type="match status" value="1"/>
</dbReference>
<dbReference type="PANTHER" id="PTHR11537">
    <property type="entry name" value="VOLTAGE-GATED POTASSIUM CHANNEL"/>
    <property type="match status" value="1"/>
</dbReference>
<evidence type="ECO:0000256" key="9">
    <source>
        <dbReference type="ARBA" id="ARBA00022989"/>
    </source>
</evidence>
<feature type="transmembrane region" description="Helical" evidence="14">
    <location>
        <begin position="863"/>
        <end position="884"/>
    </location>
</feature>
<protein>
    <submittedName>
        <fullName evidence="18">BTB domain-containing protein</fullName>
    </submittedName>
</protein>
<evidence type="ECO:0000256" key="1">
    <source>
        <dbReference type="ARBA" id="ARBA00004651"/>
    </source>
</evidence>
<dbReference type="GO" id="GO:0051260">
    <property type="term" value="P:protein homooligomerization"/>
    <property type="evidence" value="ECO:0007669"/>
    <property type="project" value="InterPro"/>
</dbReference>
<feature type="domain" description="Potassium channel tetramerisation-type BTB" evidence="16">
    <location>
        <begin position="505"/>
        <end position="604"/>
    </location>
</feature>
<evidence type="ECO:0000256" key="3">
    <source>
        <dbReference type="ARBA" id="ARBA00022475"/>
    </source>
</evidence>
<evidence type="ECO:0000313" key="18">
    <source>
        <dbReference type="WBParaSite" id="Gr19_v10_g12923.t3"/>
    </source>
</evidence>
<dbReference type="GO" id="GO:0001508">
    <property type="term" value="P:action potential"/>
    <property type="evidence" value="ECO:0007669"/>
    <property type="project" value="TreeGrafter"/>
</dbReference>
<dbReference type="FunFam" id="1.10.287.70:FF:000005">
    <property type="entry name" value="potassium voltage-gated channel subfamily G member 1"/>
    <property type="match status" value="1"/>
</dbReference>
<dbReference type="AlphaFoldDB" id="A0A914H1Y5"/>
<dbReference type="PANTHER" id="PTHR11537:SF133">
    <property type="entry name" value="BTB DOMAIN-CONTAINING PROTEIN"/>
    <property type="match status" value="1"/>
</dbReference>
<dbReference type="Gene3D" id="1.10.287.70">
    <property type="match status" value="1"/>
</dbReference>
<organism evidence="17 18">
    <name type="scientific">Globodera rostochiensis</name>
    <name type="common">Golden nematode worm</name>
    <name type="synonym">Heterodera rostochiensis</name>
    <dbReference type="NCBI Taxonomy" id="31243"/>
    <lineage>
        <taxon>Eukaryota</taxon>
        <taxon>Metazoa</taxon>
        <taxon>Ecdysozoa</taxon>
        <taxon>Nematoda</taxon>
        <taxon>Chromadorea</taxon>
        <taxon>Rhabditida</taxon>
        <taxon>Tylenchina</taxon>
        <taxon>Tylenchomorpha</taxon>
        <taxon>Tylenchoidea</taxon>
        <taxon>Heteroderidae</taxon>
        <taxon>Heteroderinae</taxon>
        <taxon>Globodera</taxon>
    </lineage>
</organism>
<dbReference type="Gene3D" id="1.10.287.930">
    <property type="entry name" value="Mammalian shaker kv1.2 potassium channel- beta subunit complex"/>
    <property type="match status" value="1"/>
</dbReference>
<feature type="compositionally biased region" description="Gly residues" evidence="13">
    <location>
        <begin position="939"/>
        <end position="949"/>
    </location>
</feature>
<dbReference type="InterPro" id="IPR028325">
    <property type="entry name" value="VG_K_chnl"/>
</dbReference>
<evidence type="ECO:0000256" key="14">
    <source>
        <dbReference type="SAM" id="Phobius"/>
    </source>
</evidence>
<feature type="compositionally biased region" description="Acidic residues" evidence="13">
    <location>
        <begin position="481"/>
        <end position="500"/>
    </location>
</feature>
<evidence type="ECO:0000259" key="16">
    <source>
        <dbReference type="Pfam" id="PF02214"/>
    </source>
</evidence>
<comment type="subcellular location">
    <subcellularLocation>
        <location evidence="1">Cell membrane</location>
        <topology evidence="1">Multi-pass membrane protein</topology>
    </subcellularLocation>
</comment>
<dbReference type="InterPro" id="IPR011333">
    <property type="entry name" value="SKP1/BTB/POZ_sf"/>
</dbReference>
<keyword evidence="10" id="KW-0406">Ion transport</keyword>
<evidence type="ECO:0000256" key="10">
    <source>
        <dbReference type="ARBA" id="ARBA00023065"/>
    </source>
</evidence>
<dbReference type="Gene3D" id="1.20.120.350">
    <property type="entry name" value="Voltage-gated potassium channels. Chain C"/>
    <property type="match status" value="1"/>
</dbReference>
<keyword evidence="17" id="KW-1185">Reference proteome</keyword>
<keyword evidence="12" id="KW-0407">Ion channel</keyword>
<evidence type="ECO:0000259" key="15">
    <source>
        <dbReference type="Pfam" id="PF00520"/>
    </source>
</evidence>
<sequence length="956" mass="107189">MLVKNLPFCKGTRECESLKYLSFHHKDFVAEDGQMNVTFLAAIATAVFVQAKASEFENAILLYDFTRLITNCNPTLSSHTPHSDADHRHGAPKNPRILDFPNRETCFWKTSTTKLTRRLLNFLRLITEQRNAADLVPTDDQPVWLIRNDRRGDEHPSKIHLCSERRAVHTEHAHSSQQQNLLNSSRPTRPRHKMLFSKPCSISASHPLMVLLPMLFIVVAMLSSNSVSATGMPPKMECCQPAMMSCCAAPAMQSCGCGRRKKREAVQPHIKGNETPCPQTEWRQLMQNAIVPLDDIESVNSVQKALMRRFPDNKFLVMCALAGDEIRRPADSKQMLPNEVHLSSSGNGYCNVVSERICGGTALEVNGNMIAAAQQQHRKRRQMAIRKTDSMNLAERHNGRILDLIWCEGDAQSFNKAIRSKASVVSCHATFASGHRSSCGSSKKDSSENLLMAPSSTTLIPSLLEQVPEEEDELLGKMEGDVEEEEEEDEAAEQGDGDNSEEVLLRLNIGGSPFLILVDAILRADPTTFLAKFVQLNHQSRLKVTDSYLQTECAYYFQRSPLAFEPVLQYYATGVVHKPPEACPSAFNAELEFWRISTSYIGACCAESVSPLERLLESSKEEKVDDISFDKLCCGRLRRRMWTFLERPGSSLQAKTFELCSTLFVLISVLGLSFGTIPDFQVTEYIPTGNRSVINSNGTSIEREEFEAVRVEHPALFAAPRKLRFALKPLNLVDLLAILPFYLELMLTMFGVDDKKLRDLRWAFLVVRILRVLRVIRIIKLGRFSSGLQTFGMTLQRSQKQLQMMAIVLLTGVVFFSTMIYFLEKDEISTPFVSIPAAYWWCIVTMTTVGYGDVVPATTMGKVIASAAIMSGVLVLALPITIIVDNFIKVAQEEQQTEQFKAELLAMEDQERQQAQEQQKWREKIDKCNGGDNSRARGYGSGDNRGFGGQQLLLSA</sequence>
<keyword evidence="6" id="KW-0631">Potassium channel</keyword>
<dbReference type="InterPro" id="IPR005821">
    <property type="entry name" value="Ion_trans_dom"/>
</dbReference>
<keyword evidence="7" id="KW-0851">Voltage-gated channel</keyword>
<feature type="transmembrane region" description="Helical" evidence="14">
    <location>
        <begin position="828"/>
        <end position="851"/>
    </location>
</feature>
<feature type="transmembrane region" description="Helical" evidence="14">
    <location>
        <begin position="730"/>
        <end position="750"/>
    </location>
</feature>
<dbReference type="GO" id="GO:0005251">
    <property type="term" value="F:delayed rectifier potassium channel activity"/>
    <property type="evidence" value="ECO:0007669"/>
    <property type="project" value="TreeGrafter"/>
</dbReference>
<evidence type="ECO:0000256" key="8">
    <source>
        <dbReference type="ARBA" id="ARBA00022958"/>
    </source>
</evidence>
<keyword evidence="5 14" id="KW-0812">Transmembrane</keyword>
<dbReference type="GO" id="GO:0008076">
    <property type="term" value="C:voltage-gated potassium channel complex"/>
    <property type="evidence" value="ECO:0007669"/>
    <property type="project" value="InterPro"/>
</dbReference>
<feature type="compositionally biased region" description="Basic and acidic residues" evidence="13">
    <location>
        <begin position="913"/>
        <end position="929"/>
    </location>
</feature>
<proteinExistence type="predicted"/>
<evidence type="ECO:0000256" key="4">
    <source>
        <dbReference type="ARBA" id="ARBA00022538"/>
    </source>
</evidence>
<dbReference type="Pfam" id="PF00520">
    <property type="entry name" value="Ion_trans"/>
    <property type="match status" value="1"/>
</dbReference>
<dbReference type="Gene3D" id="3.30.710.10">
    <property type="entry name" value="Potassium Channel Kv1.1, Chain A"/>
    <property type="match status" value="1"/>
</dbReference>
<dbReference type="InterPro" id="IPR027359">
    <property type="entry name" value="Volt_channel_dom_sf"/>
</dbReference>
<keyword evidence="4" id="KW-0633">Potassium transport</keyword>
<evidence type="ECO:0000256" key="12">
    <source>
        <dbReference type="ARBA" id="ARBA00023303"/>
    </source>
</evidence>
<keyword evidence="2" id="KW-0813">Transport</keyword>
<dbReference type="WBParaSite" id="Gr19_v10_g12923.t3">
    <property type="protein sequence ID" value="Gr19_v10_g12923.t3"/>
    <property type="gene ID" value="Gr19_v10_g12923"/>
</dbReference>
<evidence type="ECO:0000256" key="11">
    <source>
        <dbReference type="ARBA" id="ARBA00023136"/>
    </source>
</evidence>
<feature type="domain" description="Ion transport" evidence="15">
    <location>
        <begin position="717"/>
        <end position="894"/>
    </location>
</feature>
<name>A0A914H1Y5_GLORO</name>
<dbReference type="InterPro" id="IPR003131">
    <property type="entry name" value="T1-type_BTB"/>
</dbReference>
<dbReference type="PRINTS" id="PR00169">
    <property type="entry name" value="KCHANNEL"/>
</dbReference>
<feature type="region of interest" description="Disordered" evidence="13">
    <location>
        <begin position="470"/>
        <end position="500"/>
    </location>
</feature>
<keyword evidence="11 14" id="KW-0472">Membrane</keyword>
<dbReference type="SUPFAM" id="SSF81324">
    <property type="entry name" value="Voltage-gated potassium channels"/>
    <property type="match status" value="1"/>
</dbReference>
<dbReference type="InterPro" id="IPR003968">
    <property type="entry name" value="K_chnl_volt-dep_Kv"/>
</dbReference>
<dbReference type="Proteomes" id="UP000887572">
    <property type="component" value="Unplaced"/>
</dbReference>
<keyword evidence="3" id="KW-1003">Cell membrane</keyword>
<reference evidence="18" key="1">
    <citation type="submission" date="2022-11" db="UniProtKB">
        <authorList>
            <consortium name="WormBaseParasite"/>
        </authorList>
    </citation>
    <scope>IDENTIFICATION</scope>
</reference>